<organism evidence="1 2">
    <name type="scientific">Nocardia cyriacigeorgica</name>
    <dbReference type="NCBI Taxonomy" id="135487"/>
    <lineage>
        <taxon>Bacteria</taxon>
        <taxon>Bacillati</taxon>
        <taxon>Actinomycetota</taxon>
        <taxon>Actinomycetes</taxon>
        <taxon>Mycobacteriales</taxon>
        <taxon>Nocardiaceae</taxon>
        <taxon>Nocardia</taxon>
    </lineage>
</organism>
<gene>
    <name evidence="1" type="ORF">FEK35_30265</name>
</gene>
<dbReference type="AlphaFoldDB" id="A0A5R8P5F9"/>
<proteinExistence type="predicted"/>
<evidence type="ECO:0000313" key="2">
    <source>
        <dbReference type="Proteomes" id="UP000308349"/>
    </source>
</evidence>
<sequence>MRITLTPPPSPPLTGAHLEAAIVARLRHYQQVCGLHVVRRANTLLARTGTVSAIEFPEPYGRAIVDRLPVPGPVIVYPDPCGSRWVLLAGPGPIPSTTAGAGAALTVMRGRILPSGTEIELPTPGAGAPWWRSRRIPTDAYRPSVAAVCEAVMAVASMGVR</sequence>
<comment type="caution">
    <text evidence="1">The sequence shown here is derived from an EMBL/GenBank/DDBJ whole genome shotgun (WGS) entry which is preliminary data.</text>
</comment>
<dbReference type="RefSeq" id="WP_138459128.1">
    <property type="nucleotide sequence ID" value="NZ_VBUU01000055.1"/>
</dbReference>
<evidence type="ECO:0000313" key="1">
    <source>
        <dbReference type="EMBL" id="TLF92932.1"/>
    </source>
</evidence>
<accession>A0A5R8P5F9</accession>
<dbReference type="Proteomes" id="UP000308349">
    <property type="component" value="Unassembled WGS sequence"/>
</dbReference>
<reference evidence="1 2" key="1">
    <citation type="submission" date="2019-05" db="EMBL/GenBank/DDBJ databases">
        <title>Genomes sequences of two Nocardia cyriacigeorgica environmental isolates, type strains Nocardia asteroides ATCC 19247 and Nocardia cyriacigeorgica DSM 44484.</title>
        <authorList>
            <person name="Vautrin F."/>
            <person name="Bergeron E."/>
            <person name="Dubost A."/>
            <person name="Abrouk D."/>
            <person name="Rodriguez Nava V."/>
            <person name="Pujic P."/>
        </authorList>
    </citation>
    <scope>NUCLEOTIDE SEQUENCE [LARGE SCALE GENOMIC DNA]</scope>
    <source>
        <strain evidence="1 2">EML 1456</strain>
    </source>
</reference>
<name>A0A5R8P5F9_9NOCA</name>
<protein>
    <submittedName>
        <fullName evidence="1">Uncharacterized protein</fullName>
    </submittedName>
</protein>
<dbReference type="EMBL" id="VBUU01000055">
    <property type="protein sequence ID" value="TLF92932.1"/>
    <property type="molecule type" value="Genomic_DNA"/>
</dbReference>